<dbReference type="eggNOG" id="COG0591">
    <property type="taxonomic scope" value="Bacteria"/>
</dbReference>
<evidence type="ECO:0000256" key="11">
    <source>
        <dbReference type="RuleBase" id="RU362091"/>
    </source>
</evidence>
<dbReference type="GO" id="GO:0006814">
    <property type="term" value="P:sodium ion transport"/>
    <property type="evidence" value="ECO:0007669"/>
    <property type="project" value="UniProtKB-KW"/>
</dbReference>
<dbReference type="GO" id="GO:0005886">
    <property type="term" value="C:plasma membrane"/>
    <property type="evidence" value="ECO:0007669"/>
    <property type="project" value="UniProtKB-SubCell"/>
</dbReference>
<evidence type="ECO:0000256" key="2">
    <source>
        <dbReference type="ARBA" id="ARBA00006434"/>
    </source>
</evidence>
<keyword evidence="8" id="KW-0406">Ion transport</keyword>
<evidence type="ECO:0000256" key="5">
    <source>
        <dbReference type="ARBA" id="ARBA00022692"/>
    </source>
</evidence>
<feature type="transmembrane region" description="Helical" evidence="12">
    <location>
        <begin position="281"/>
        <end position="299"/>
    </location>
</feature>
<feature type="transmembrane region" description="Helical" evidence="12">
    <location>
        <begin position="328"/>
        <end position="354"/>
    </location>
</feature>
<keyword evidence="7" id="KW-0915">Sodium</keyword>
<dbReference type="CDD" id="cd10326">
    <property type="entry name" value="SLC5sbd_NIS-like"/>
    <property type="match status" value="1"/>
</dbReference>
<evidence type="ECO:0000256" key="12">
    <source>
        <dbReference type="SAM" id="Phobius"/>
    </source>
</evidence>
<feature type="transmembrane region" description="Helical" evidence="12">
    <location>
        <begin position="306"/>
        <end position="322"/>
    </location>
</feature>
<evidence type="ECO:0000313" key="14">
    <source>
        <dbReference type="Proteomes" id="UP000011910"/>
    </source>
</evidence>
<dbReference type="PROSITE" id="PS50283">
    <property type="entry name" value="NA_SOLUT_SYMP_3"/>
    <property type="match status" value="1"/>
</dbReference>
<evidence type="ECO:0000256" key="1">
    <source>
        <dbReference type="ARBA" id="ARBA00004651"/>
    </source>
</evidence>
<dbReference type="PATRIC" id="fig|1279009.4.peg.2029"/>
<keyword evidence="6 12" id="KW-1133">Transmembrane helix</keyword>
<dbReference type="InterPro" id="IPR001734">
    <property type="entry name" value="Na/solute_symporter"/>
</dbReference>
<dbReference type="STRING" id="1279009.ADICEAN_02000"/>
<keyword evidence="3" id="KW-0813">Transport</keyword>
<evidence type="ECO:0000256" key="9">
    <source>
        <dbReference type="ARBA" id="ARBA00023136"/>
    </source>
</evidence>
<dbReference type="EMBL" id="AODQ01000043">
    <property type="protein sequence ID" value="EMR02853.1"/>
    <property type="molecule type" value="Genomic_DNA"/>
</dbReference>
<dbReference type="InterPro" id="IPR038377">
    <property type="entry name" value="Na/Glc_symporter_sf"/>
</dbReference>
<protein>
    <submittedName>
        <fullName evidence="13">Na(+)/glucose symporter</fullName>
    </submittedName>
</protein>
<feature type="transmembrane region" description="Helical" evidence="12">
    <location>
        <begin position="250"/>
        <end position="269"/>
    </location>
</feature>
<evidence type="ECO:0000256" key="10">
    <source>
        <dbReference type="ARBA" id="ARBA00023201"/>
    </source>
</evidence>
<dbReference type="PANTHER" id="PTHR42985">
    <property type="entry name" value="SODIUM-COUPLED MONOCARBOXYLATE TRANSPORTER"/>
    <property type="match status" value="1"/>
</dbReference>
<dbReference type="Gene3D" id="1.20.1730.10">
    <property type="entry name" value="Sodium/glucose cotransporter"/>
    <property type="match status" value="1"/>
</dbReference>
<evidence type="ECO:0000256" key="4">
    <source>
        <dbReference type="ARBA" id="ARBA00022475"/>
    </source>
</evidence>
<accession>M7N2G3</accession>
<dbReference type="Proteomes" id="UP000011910">
    <property type="component" value="Unassembled WGS sequence"/>
</dbReference>
<dbReference type="PANTHER" id="PTHR42985:SF47">
    <property type="entry name" value="INTEGRAL MEMBRANE TRANSPORT PROTEIN"/>
    <property type="match status" value="1"/>
</dbReference>
<keyword evidence="10" id="KW-0739">Sodium transport</keyword>
<dbReference type="InterPro" id="IPR051163">
    <property type="entry name" value="Sodium:Solute_Symporter_SSF"/>
</dbReference>
<evidence type="ECO:0000256" key="8">
    <source>
        <dbReference type="ARBA" id="ARBA00023065"/>
    </source>
</evidence>
<comment type="subcellular location">
    <subcellularLocation>
        <location evidence="1">Cell membrane</location>
        <topology evidence="1">Multi-pass membrane protein</topology>
    </subcellularLocation>
</comment>
<feature type="transmembrane region" description="Helical" evidence="12">
    <location>
        <begin position="194"/>
        <end position="214"/>
    </location>
</feature>
<reference evidence="13 14" key="1">
    <citation type="journal article" date="2013" name="Genome Announc.">
        <title>Draft Genome Sequence of Cesiribacter andamanensis Strain AMV16T, Isolated from a Soil Sample from a Mud Volcano in the Andaman Islands, India.</title>
        <authorList>
            <person name="Shivaji S."/>
            <person name="Ara S."/>
            <person name="Begum Z."/>
            <person name="Srinivas T.N."/>
            <person name="Singh A."/>
            <person name="Kumar Pinnaka A."/>
        </authorList>
    </citation>
    <scope>NUCLEOTIDE SEQUENCE [LARGE SCALE GENOMIC DNA]</scope>
    <source>
        <strain evidence="13 14">AMV16</strain>
    </source>
</reference>
<feature type="transmembrane region" description="Helical" evidence="12">
    <location>
        <begin position="149"/>
        <end position="174"/>
    </location>
</feature>
<comment type="similarity">
    <text evidence="2 11">Belongs to the sodium:solute symporter (SSF) (TC 2.A.21) family.</text>
</comment>
<organism evidence="13 14">
    <name type="scientific">Cesiribacter andamanensis AMV16</name>
    <dbReference type="NCBI Taxonomy" id="1279009"/>
    <lineage>
        <taxon>Bacteria</taxon>
        <taxon>Pseudomonadati</taxon>
        <taxon>Bacteroidota</taxon>
        <taxon>Cytophagia</taxon>
        <taxon>Cytophagales</taxon>
        <taxon>Cesiribacteraceae</taxon>
        <taxon>Cesiribacter</taxon>
    </lineage>
</organism>
<evidence type="ECO:0000256" key="6">
    <source>
        <dbReference type="ARBA" id="ARBA00022989"/>
    </source>
</evidence>
<evidence type="ECO:0000256" key="7">
    <source>
        <dbReference type="ARBA" id="ARBA00023053"/>
    </source>
</evidence>
<sequence>MISRIIGSSFRLYLAANVLQLAIFNDLNVPFAVTVAITIGLIWLYTFKGGIKTIVFTDTLQTLFMLLAVGITIYLIGQELGMGLGGLVEAVEESRFSQIFFFEDVNSPNYFWKQFISGAFIAIVMTGLDQDMMQKNLTVRTLKDAQKNMFWFTIVLVFANLVFLTLGAMLYLYVEAKGIALPERTDSLYPLLALNYFPVVAGVLFLLGIIAAAYSSADSALTALTTSFCVDILNFEKRPDDAGKKRTRRLVHIGFSIVTLLVIVLFNALNDKSVINVLFKAAGFTYGPLLGLFTFGILTKRAIRDSWAPLVCVAAPLLSFLIDWNSEAWFGGFKFGFFILLLNGALMLIGLFLISLGTGKRALSPV</sequence>
<feature type="transmembrane region" description="Helical" evidence="12">
    <location>
        <begin position="59"/>
        <end position="77"/>
    </location>
</feature>
<gene>
    <name evidence="13" type="primary">sglT_3</name>
    <name evidence="13" type="ORF">ADICEAN_02000</name>
</gene>
<keyword evidence="5 12" id="KW-0812">Transmembrane</keyword>
<keyword evidence="4" id="KW-1003">Cell membrane</keyword>
<feature type="transmembrane region" description="Helical" evidence="12">
    <location>
        <begin position="110"/>
        <end position="128"/>
    </location>
</feature>
<name>M7N2G3_9BACT</name>
<dbReference type="GO" id="GO:0015293">
    <property type="term" value="F:symporter activity"/>
    <property type="evidence" value="ECO:0007669"/>
    <property type="project" value="TreeGrafter"/>
</dbReference>
<keyword evidence="14" id="KW-1185">Reference proteome</keyword>
<proteinExistence type="inferred from homology"/>
<feature type="transmembrane region" description="Helical" evidence="12">
    <location>
        <begin position="27"/>
        <end position="47"/>
    </location>
</feature>
<dbReference type="Pfam" id="PF00474">
    <property type="entry name" value="SSF"/>
    <property type="match status" value="1"/>
</dbReference>
<evidence type="ECO:0000256" key="3">
    <source>
        <dbReference type="ARBA" id="ARBA00022448"/>
    </source>
</evidence>
<keyword evidence="9 12" id="KW-0472">Membrane</keyword>
<dbReference type="AlphaFoldDB" id="M7N2G3"/>
<comment type="caution">
    <text evidence="13">The sequence shown here is derived from an EMBL/GenBank/DDBJ whole genome shotgun (WGS) entry which is preliminary data.</text>
</comment>
<evidence type="ECO:0000313" key="13">
    <source>
        <dbReference type="EMBL" id="EMR02853.1"/>
    </source>
</evidence>